<dbReference type="GO" id="GO:0003924">
    <property type="term" value="F:GTPase activity"/>
    <property type="evidence" value="ECO:0007669"/>
    <property type="project" value="InterPro"/>
</dbReference>
<dbReference type="AlphaFoldDB" id="A0AAW0CZV8"/>
<dbReference type="GO" id="GO:0005525">
    <property type="term" value="F:GTP binding"/>
    <property type="evidence" value="ECO:0007669"/>
    <property type="project" value="UniProtKB-KW"/>
</dbReference>
<dbReference type="GO" id="GO:0007186">
    <property type="term" value="P:G protein-coupled receptor signaling pathway"/>
    <property type="evidence" value="ECO:0007669"/>
    <property type="project" value="InterPro"/>
</dbReference>
<gene>
    <name evidence="5" type="ORF">VNI00_008145</name>
</gene>
<dbReference type="Pfam" id="PF00503">
    <property type="entry name" value="G-alpha"/>
    <property type="match status" value="1"/>
</dbReference>
<proteinExistence type="predicted"/>
<feature type="binding site" evidence="4">
    <location>
        <position position="624"/>
    </location>
    <ligand>
        <name>GTP</name>
        <dbReference type="ChEBI" id="CHEBI:37565"/>
    </ligand>
</feature>
<protein>
    <submittedName>
        <fullName evidence="5">Uncharacterized protein</fullName>
    </submittedName>
</protein>
<keyword evidence="2 4" id="KW-0342">GTP-binding</keyword>
<evidence type="ECO:0000256" key="1">
    <source>
        <dbReference type="ARBA" id="ARBA00022741"/>
    </source>
</evidence>
<evidence type="ECO:0000256" key="3">
    <source>
        <dbReference type="ARBA" id="ARBA00023224"/>
    </source>
</evidence>
<keyword evidence="3" id="KW-0807">Transducer</keyword>
<evidence type="ECO:0000256" key="4">
    <source>
        <dbReference type="PIRSR" id="PIRSR601019-1"/>
    </source>
</evidence>
<dbReference type="Proteomes" id="UP001383192">
    <property type="component" value="Unassembled WGS sequence"/>
</dbReference>
<comment type="caution">
    <text evidence="5">The sequence shown here is derived from an EMBL/GenBank/DDBJ whole genome shotgun (WGS) entry which is preliminary data.</text>
</comment>
<evidence type="ECO:0000313" key="6">
    <source>
        <dbReference type="Proteomes" id="UP001383192"/>
    </source>
</evidence>
<organism evidence="5 6">
    <name type="scientific">Paramarasmius palmivorus</name>
    <dbReference type="NCBI Taxonomy" id="297713"/>
    <lineage>
        <taxon>Eukaryota</taxon>
        <taxon>Fungi</taxon>
        <taxon>Dikarya</taxon>
        <taxon>Basidiomycota</taxon>
        <taxon>Agaricomycotina</taxon>
        <taxon>Agaricomycetes</taxon>
        <taxon>Agaricomycetidae</taxon>
        <taxon>Agaricales</taxon>
        <taxon>Marasmiineae</taxon>
        <taxon>Marasmiaceae</taxon>
        <taxon>Paramarasmius</taxon>
    </lineage>
</organism>
<keyword evidence="1 4" id="KW-0547">Nucleotide-binding</keyword>
<name>A0AAW0CZV8_9AGAR</name>
<reference evidence="5 6" key="1">
    <citation type="submission" date="2024-01" db="EMBL/GenBank/DDBJ databases">
        <title>A draft genome for a cacao thread blight-causing isolate of Paramarasmius palmivorus.</title>
        <authorList>
            <person name="Baruah I.K."/>
            <person name="Bukari Y."/>
            <person name="Amoako-Attah I."/>
            <person name="Meinhardt L.W."/>
            <person name="Bailey B.A."/>
            <person name="Cohen S.P."/>
        </authorList>
    </citation>
    <scope>NUCLEOTIDE SEQUENCE [LARGE SCALE GENOMIC DNA]</scope>
    <source>
        <strain evidence="5 6">GH-12</strain>
    </source>
</reference>
<keyword evidence="6" id="KW-1185">Reference proteome</keyword>
<dbReference type="Gene3D" id="3.40.50.300">
    <property type="entry name" value="P-loop containing nucleotide triphosphate hydrolases"/>
    <property type="match status" value="1"/>
</dbReference>
<dbReference type="InterPro" id="IPR001019">
    <property type="entry name" value="Gprotein_alpha_su"/>
</dbReference>
<accession>A0AAW0CZV8</accession>
<dbReference type="GO" id="GO:0031683">
    <property type="term" value="F:G-protein beta/gamma-subunit complex binding"/>
    <property type="evidence" value="ECO:0007669"/>
    <property type="project" value="InterPro"/>
</dbReference>
<evidence type="ECO:0000256" key="2">
    <source>
        <dbReference type="ARBA" id="ARBA00023134"/>
    </source>
</evidence>
<sequence>MGSTYPDVASLLSATVSDTTDSTEVAGLGSLSGKVIKRLGQLVLDQVDLIIARRRLVQIEAYFANRNSSPGTTSFHDIEVIFNDLIELSRDVYEHQLRTRAFRIIMSEIGSMNHRNLAASAVKIDSRMEIYLHLSGIMNCLWGKGIGSITETAPPYTIDQDDLALWDQESFYRSEGHKAYVSSFPRHLQVHGTPRFFFYSPLLLYLALVAAYGTQEHCRMIVRLNIVDFLRTLGLSEGVHQVQEALAPRILLYTLMSKLSPDSDTDIYSSVAEYFWELHSSSKRSVQAQRNGLWAWAEHDDQVGPDLLDVEMKTKIADATSIWETVSLNRLTYVNADRINVPLMSQDRQGLSILFSQVLEWTAPLESPANYEHILNEMFSSLLDIPPLCYFVDGIEGVLVRDLKDQVLVPELDFYKRVRLTLETLHEHSYDAMSLRDASSSTTTLRATDQYLLDLLVRAEANPWLISTLSDHSIIQNYCRLKESNNPKTLKETKHTVGDKEYNMYIGHITDRRQSQAPDATPTVVVYITDLSTYDEAGAGSLKASLAEFSSICSQSFSVPIILFMTGLEALEANMKVSAIRDHFPRYDGGKNVESACSFFERFFAECSHRTFNMNLYVYTTTHAVNAENIRDALHDIHYKVFQPRRNIEPQIAPDA</sequence>
<evidence type="ECO:0000313" key="5">
    <source>
        <dbReference type="EMBL" id="KAK7043977.1"/>
    </source>
</evidence>
<dbReference type="InterPro" id="IPR027417">
    <property type="entry name" value="P-loop_NTPase"/>
</dbReference>
<dbReference type="SUPFAM" id="SSF52540">
    <property type="entry name" value="P-loop containing nucleoside triphosphate hydrolases"/>
    <property type="match status" value="1"/>
</dbReference>
<dbReference type="EMBL" id="JAYKXP010000027">
    <property type="protein sequence ID" value="KAK7043977.1"/>
    <property type="molecule type" value="Genomic_DNA"/>
</dbReference>